<feature type="domain" description="FAD-binding PCMH-type" evidence="8">
    <location>
        <begin position="782"/>
        <end position="957"/>
    </location>
</feature>
<comment type="cofactor">
    <cofactor evidence="1">
        <name>Mo-molybdopterin</name>
        <dbReference type="ChEBI" id="CHEBI:71302"/>
    </cofactor>
</comment>
<dbReference type="RefSeq" id="WP_013367488.1">
    <property type="nucleotide sequence ID" value="NC_014618.1"/>
</dbReference>
<dbReference type="Gene3D" id="3.30.390.50">
    <property type="entry name" value="CO dehydrogenase flavoprotein, C-terminal domain"/>
    <property type="match status" value="1"/>
</dbReference>
<reference evidence="9 10" key="2">
    <citation type="journal article" date="2011" name="Stand. Genomic Sci.">
        <title>Complete genome sequence of 'Enterobacter lignolyticus' SCF1.</title>
        <authorList>
            <person name="Deangelis K.M."/>
            <person name="D'Haeseleer P."/>
            <person name="Chivian D."/>
            <person name="Fortney J.L."/>
            <person name="Khudyakov J."/>
            <person name="Simmons B."/>
            <person name="Woo H."/>
            <person name="Arkin A.P."/>
            <person name="Davenport K.W."/>
            <person name="Goodwin L."/>
            <person name="Chen A."/>
            <person name="Ivanova N."/>
            <person name="Kyrpides N.C."/>
            <person name="Mavromatis K."/>
            <person name="Woyke T."/>
            <person name="Hazen T.C."/>
        </authorList>
    </citation>
    <scope>NUCLEOTIDE SEQUENCE [LARGE SCALE GENOMIC DNA]</scope>
    <source>
        <strain evidence="9 10">SCF1</strain>
    </source>
</reference>
<evidence type="ECO:0000256" key="3">
    <source>
        <dbReference type="ARBA" id="ARBA00022723"/>
    </source>
</evidence>
<dbReference type="HOGENOM" id="CLU_001681_2_3_6"/>
<dbReference type="Pfam" id="PF01315">
    <property type="entry name" value="Ald_Xan_dh_C"/>
    <property type="match status" value="1"/>
</dbReference>
<dbReference type="GO" id="GO:0005506">
    <property type="term" value="F:iron ion binding"/>
    <property type="evidence" value="ECO:0007669"/>
    <property type="project" value="InterPro"/>
</dbReference>
<keyword evidence="5" id="KW-0408">Iron</keyword>
<evidence type="ECO:0000259" key="8">
    <source>
        <dbReference type="PROSITE" id="PS51387"/>
    </source>
</evidence>
<dbReference type="PANTHER" id="PTHR11908:SF157">
    <property type="entry name" value="XANTHINE DEHYDROGENASE SUBUNIT D-RELATED"/>
    <property type="match status" value="1"/>
</dbReference>
<dbReference type="GO" id="GO:0051537">
    <property type="term" value="F:2 iron, 2 sulfur cluster binding"/>
    <property type="evidence" value="ECO:0007669"/>
    <property type="project" value="UniProtKB-KW"/>
</dbReference>
<dbReference type="SUPFAM" id="SSF55447">
    <property type="entry name" value="CO dehydrogenase flavoprotein C-terminal domain-like"/>
    <property type="match status" value="1"/>
</dbReference>
<dbReference type="SUPFAM" id="SSF54665">
    <property type="entry name" value="CO dehydrogenase molybdoprotein N-domain-like"/>
    <property type="match status" value="1"/>
</dbReference>
<evidence type="ECO:0000256" key="1">
    <source>
        <dbReference type="ARBA" id="ARBA00001924"/>
    </source>
</evidence>
<comment type="cofactor">
    <cofactor evidence="7">
        <name>[2Fe-2S] cluster</name>
        <dbReference type="ChEBI" id="CHEBI:190135"/>
    </cofactor>
</comment>
<dbReference type="Pfam" id="PF00941">
    <property type="entry name" value="FAD_binding_5"/>
    <property type="match status" value="1"/>
</dbReference>
<dbReference type="SUPFAM" id="SSF56003">
    <property type="entry name" value="Molybdenum cofactor-binding domain"/>
    <property type="match status" value="1"/>
</dbReference>
<dbReference type="PANTHER" id="PTHR11908">
    <property type="entry name" value="XANTHINE DEHYDROGENASE"/>
    <property type="match status" value="1"/>
</dbReference>
<evidence type="ECO:0000313" key="10">
    <source>
        <dbReference type="Proteomes" id="UP000006872"/>
    </source>
</evidence>
<dbReference type="eggNOG" id="COG1529">
    <property type="taxonomic scope" value="Bacteria"/>
</dbReference>
<accession>E3G894</accession>
<dbReference type="SMART" id="SM01092">
    <property type="entry name" value="CO_deh_flav_C"/>
    <property type="match status" value="1"/>
</dbReference>
<dbReference type="Gene3D" id="3.30.365.10">
    <property type="entry name" value="Aldehyde oxidase/xanthine dehydrogenase, molybdopterin binding domain"/>
    <property type="match status" value="4"/>
</dbReference>
<sequence>MCASRSAPLRRVDGLAKVKGTAIYGDDITLPGMLYGVCRFADIPAGKIEEIDLSEALSVEGVVKIATWQDIPGTPAVGIIVKDYLPIVKDEVVFHGDVVAVVAATSYEVACEAADKIRVRYAPYVPLTDVEEAMAPDARRIHPECRDNVVAHHHTVKGDIEKGFAEAKHVIEREYEVGFQEHAYIEPEVVLTWLDPTDGSLIISGSIQNPHRVRSFVAKFIGCPQSQINVKRAVMGGSFGGKDDIIDHLACRSALMTRLTGCPVKFTYTREQSIIESCKRHPYKMKYRAGMDDAGRILAIKIDILADSGGYAASSPFVTWRSSVQAAGPYNIPNVHIDVKAVYTNNSYTSAMRGFGSPQVVYANESFMDEIAETLNLSPVAVREVNALRQGDTSVTGQLFDKHTVSAVEVLNKAVNASEFAARRQHYRELNLKGGVYRYGIGIALSYRGCSIGAEGVDTSTALIQVNEDGSVNLATSVSENGQGLQTAMSLIAAETFGIELADLHFMEPPTSVIGDGGSTAATRGTMVGGGAILDAADKIKRRILSVVGDSIGTRELSETRWQNGFIINIQDSERRIDFKTAVNKTKWASVSLTEYGWFVPPPIHWDEEKGCGSPYFTWVYGCQVAEVRVNTSTGKTDLLHVTAAHDVGRVLNPVGFEGQVYGGVAQGFGYALLEDFNIENGQVKSENFDSYLLPTMKDIPRMTVIGVENPDIAGPLGAKGIGEPATELAAAAINNAVSFALEARFNKLPLTLEQVILGYNLKKPVRQSEMMLEAENRKHVLRLTDVEVTRPQSLQEALTLLANDGVTAIAGGTDVIVQGRLQTRAMRLIDISHLPELTQVSEDPATHEVTIGGAMTFNRITDHPLLRERYPLLVQACHTVGSHQIRNRATIGGNIVNAAPCGDSIPPAILYDARIELCSLNGMRTLGLAEFLLSGYKTQRQPDELLTKVILPPPARPQAKGFYHQLGRRNALNITRQSLSALLDFADDGTVSYCRLVDGALFSKPQRLLDIERCLLGKPLNSDSINSACEVLDKLIYAAIGKRWSAAYKQPVFVNMFRDMMAEAQQVSGI</sequence>
<protein>
    <submittedName>
        <fullName evidence="9">Aldehyde oxidase and xanthine dehydrogenase molybdopterin binding protein</fullName>
    </submittedName>
</protein>
<dbReference type="InterPro" id="IPR037165">
    <property type="entry name" value="AldOxase/xan_DH_Mopterin-bd_sf"/>
</dbReference>
<dbReference type="InterPro" id="IPR005107">
    <property type="entry name" value="CO_DH_flav_C"/>
</dbReference>
<organism evidence="9 10">
    <name type="scientific">Enterobacter lignolyticus (strain SCF1)</name>
    <dbReference type="NCBI Taxonomy" id="701347"/>
    <lineage>
        <taxon>Bacteria</taxon>
        <taxon>Pseudomonadati</taxon>
        <taxon>Pseudomonadota</taxon>
        <taxon>Gammaproteobacteria</taxon>
        <taxon>Enterobacterales</taxon>
        <taxon>Enterobacteriaceae</taxon>
        <taxon>Pluralibacter</taxon>
    </lineage>
</organism>
<dbReference type="InterPro" id="IPR002346">
    <property type="entry name" value="Mopterin_DH_FAD-bd"/>
</dbReference>
<dbReference type="InterPro" id="IPR046867">
    <property type="entry name" value="AldOxase/xan_DH_MoCoBD2"/>
</dbReference>
<dbReference type="InterPro" id="IPR008274">
    <property type="entry name" value="AldOxase/xan_DH_MoCoBD1"/>
</dbReference>
<evidence type="ECO:0000256" key="7">
    <source>
        <dbReference type="ARBA" id="ARBA00034078"/>
    </source>
</evidence>
<dbReference type="InterPro" id="IPR016167">
    <property type="entry name" value="FAD-bd_PCMH_sub1"/>
</dbReference>
<dbReference type="eggNOG" id="COG1319">
    <property type="taxonomic scope" value="Bacteria"/>
</dbReference>
<dbReference type="InterPro" id="IPR016166">
    <property type="entry name" value="FAD-bd_PCMH"/>
</dbReference>
<gene>
    <name evidence="9" type="ordered locus">Entcl_3518</name>
</gene>
<dbReference type="Pfam" id="PF20256">
    <property type="entry name" value="MoCoBD_2"/>
    <property type="match status" value="1"/>
</dbReference>
<dbReference type="Gene3D" id="3.30.43.10">
    <property type="entry name" value="Uridine Diphospho-n-acetylenolpyruvylglucosamine Reductase, domain 2"/>
    <property type="match status" value="1"/>
</dbReference>
<dbReference type="AlphaFoldDB" id="E3G894"/>
<dbReference type="Proteomes" id="UP000006872">
    <property type="component" value="Chromosome"/>
</dbReference>
<dbReference type="PROSITE" id="PS51387">
    <property type="entry name" value="FAD_PCMH"/>
    <property type="match status" value="1"/>
</dbReference>
<keyword evidence="4" id="KW-0285">Flavoprotein</keyword>
<dbReference type="GO" id="GO:0016491">
    <property type="term" value="F:oxidoreductase activity"/>
    <property type="evidence" value="ECO:0007669"/>
    <property type="project" value="UniProtKB-KW"/>
</dbReference>
<dbReference type="Pfam" id="PF02738">
    <property type="entry name" value="MoCoBD_1"/>
    <property type="match status" value="1"/>
</dbReference>
<keyword evidence="2" id="KW-0001">2Fe-2S</keyword>
<proteinExistence type="predicted"/>
<evidence type="ECO:0000313" key="9">
    <source>
        <dbReference type="EMBL" id="ADO49762.1"/>
    </source>
</evidence>
<dbReference type="InterPro" id="IPR016169">
    <property type="entry name" value="FAD-bd_PCMH_sub2"/>
</dbReference>
<reference evidence="10" key="1">
    <citation type="submission" date="2010-10" db="EMBL/GenBank/DDBJ databases">
        <title>Complete sequence of Enterobacter cloacae SCF1.</title>
        <authorList>
            <consortium name="US DOE Joint Genome Institute"/>
            <person name="Lucas S."/>
            <person name="Copeland A."/>
            <person name="Lapidus A."/>
            <person name="Cheng J.-F."/>
            <person name="Bruce D."/>
            <person name="Goodwin L."/>
            <person name="Pitluck S."/>
            <person name="Davenport K."/>
            <person name="Detter J.C."/>
            <person name="Han C."/>
            <person name="Tapia R."/>
            <person name="Land M."/>
            <person name="Hauser L."/>
            <person name="Chang Y.-J."/>
            <person name="Jeffries C."/>
            <person name="Kyrpides N."/>
            <person name="Ivanova N."/>
            <person name="Mikhailova N."/>
            <person name="DeAngelis K."/>
            <person name="Arkin A.P."/>
            <person name="Chivian D."/>
            <person name="Edwards B."/>
            <person name="Woo H."/>
            <person name="Hazen T.C."/>
            <person name="Woyke T."/>
        </authorList>
    </citation>
    <scope>NUCLEOTIDE SEQUENCE [LARGE SCALE GENOMIC DNA]</scope>
    <source>
        <strain evidence="10">SCF1</strain>
    </source>
</reference>
<dbReference type="Gene3D" id="3.30.465.10">
    <property type="match status" value="1"/>
</dbReference>
<dbReference type="InterPro" id="IPR036856">
    <property type="entry name" value="Ald_Oxase/Xan_DH_a/b_sf"/>
</dbReference>
<keyword evidence="4" id="KW-0274">FAD</keyword>
<dbReference type="KEGG" id="esc:Entcl_3518"/>
<dbReference type="InterPro" id="IPR000674">
    <property type="entry name" value="Ald_Oxase/Xan_DH_a/b"/>
</dbReference>
<dbReference type="EMBL" id="CP002272">
    <property type="protein sequence ID" value="ADO49762.1"/>
    <property type="molecule type" value="Genomic_DNA"/>
</dbReference>
<keyword evidence="3" id="KW-0479">Metal-binding</keyword>
<evidence type="ECO:0000256" key="5">
    <source>
        <dbReference type="ARBA" id="ARBA00023004"/>
    </source>
</evidence>
<keyword evidence="10" id="KW-1185">Reference proteome</keyword>
<name>E3G894_ENTLS</name>
<dbReference type="STRING" id="701347.Entcl_3518"/>
<dbReference type="Pfam" id="PF03450">
    <property type="entry name" value="CO_deh_flav_C"/>
    <property type="match status" value="1"/>
</dbReference>
<dbReference type="Gene3D" id="3.90.1170.50">
    <property type="entry name" value="Aldehyde oxidase/xanthine dehydrogenase, a/b hammerhead"/>
    <property type="match status" value="1"/>
</dbReference>
<keyword evidence="6" id="KW-0411">Iron-sulfur</keyword>
<dbReference type="SMART" id="SM01008">
    <property type="entry name" value="Ald_Xan_dh_C"/>
    <property type="match status" value="1"/>
</dbReference>
<evidence type="ECO:0000256" key="4">
    <source>
        <dbReference type="ARBA" id="ARBA00022827"/>
    </source>
</evidence>
<dbReference type="InterPro" id="IPR016208">
    <property type="entry name" value="Ald_Oxase/xanthine_DH-like"/>
</dbReference>
<dbReference type="InterPro" id="IPR036318">
    <property type="entry name" value="FAD-bd_PCMH-like_sf"/>
</dbReference>
<evidence type="ECO:0000256" key="6">
    <source>
        <dbReference type="ARBA" id="ARBA00023014"/>
    </source>
</evidence>
<dbReference type="InterPro" id="IPR036683">
    <property type="entry name" value="CO_DH_flav_C_dom_sf"/>
</dbReference>
<dbReference type="SUPFAM" id="SSF56176">
    <property type="entry name" value="FAD-binding/transporter-associated domain-like"/>
    <property type="match status" value="1"/>
</dbReference>
<dbReference type="GO" id="GO:0071949">
    <property type="term" value="F:FAD binding"/>
    <property type="evidence" value="ECO:0007669"/>
    <property type="project" value="InterPro"/>
</dbReference>
<evidence type="ECO:0000256" key="2">
    <source>
        <dbReference type="ARBA" id="ARBA00022714"/>
    </source>
</evidence>